<sequence length="94" mass="10386">MIDSTLHTTLLSPSLLQLLSKIKATDLPLRLPQHQRFEEEAGPGKHRTATNRTSFVVKPSRLDRNDMYGGFKGGRNVISVKVACDSPNVITSLL</sequence>
<reference evidence="1" key="1">
    <citation type="journal article" date="2018" name="PLoS Negl. Trop. Dis.">
        <title>Sialome diversity of ticks revealed by RNAseq of single tick salivary glands.</title>
        <authorList>
            <person name="Perner J."/>
            <person name="Kropackova S."/>
            <person name="Kopacek P."/>
            <person name="Ribeiro J.M."/>
        </authorList>
    </citation>
    <scope>NUCLEOTIDE SEQUENCE</scope>
    <source>
        <strain evidence="1">Siblings of single egg batch collected in Ceske Budejovice</strain>
        <tissue evidence="1">Salivary glands</tissue>
    </source>
</reference>
<dbReference type="EMBL" id="GEGO01007304">
    <property type="protein sequence ID" value="JAR88100.1"/>
    <property type="molecule type" value="Transcribed_RNA"/>
</dbReference>
<feature type="non-terminal residue" evidence="1">
    <location>
        <position position="94"/>
    </location>
</feature>
<protein>
    <submittedName>
        <fullName evidence="1">Uncharacterized protein</fullName>
    </submittedName>
</protein>
<accession>A0A147BBF0</accession>
<dbReference type="AlphaFoldDB" id="A0A147BBF0"/>
<proteinExistence type="predicted"/>
<name>A0A147BBF0_IXORI</name>
<evidence type="ECO:0000313" key="1">
    <source>
        <dbReference type="EMBL" id="JAR88100.1"/>
    </source>
</evidence>
<organism evidence="1">
    <name type="scientific">Ixodes ricinus</name>
    <name type="common">Common tick</name>
    <name type="synonym">Acarus ricinus</name>
    <dbReference type="NCBI Taxonomy" id="34613"/>
    <lineage>
        <taxon>Eukaryota</taxon>
        <taxon>Metazoa</taxon>
        <taxon>Ecdysozoa</taxon>
        <taxon>Arthropoda</taxon>
        <taxon>Chelicerata</taxon>
        <taxon>Arachnida</taxon>
        <taxon>Acari</taxon>
        <taxon>Parasitiformes</taxon>
        <taxon>Ixodida</taxon>
        <taxon>Ixodoidea</taxon>
        <taxon>Ixodidae</taxon>
        <taxon>Ixodinae</taxon>
        <taxon>Ixodes</taxon>
    </lineage>
</organism>